<dbReference type="SUPFAM" id="SSF52540">
    <property type="entry name" value="P-loop containing nucleoside triphosphate hydrolases"/>
    <property type="match status" value="1"/>
</dbReference>
<keyword evidence="6 10" id="KW-0720">Serine protease</keyword>
<reference evidence="19 20" key="1">
    <citation type="submission" date="2019-08" db="EMBL/GenBank/DDBJ databases">
        <authorList>
            <person name="Peeters C."/>
        </authorList>
    </citation>
    <scope>NUCLEOTIDE SEQUENCE [LARGE SCALE GENOMIC DNA]</scope>
    <source>
        <strain evidence="19 20">LMG 31011</strain>
    </source>
</reference>
<dbReference type="InterPro" id="IPR003593">
    <property type="entry name" value="AAA+_ATPase"/>
</dbReference>
<comment type="catalytic activity">
    <reaction evidence="9 10 11 14">
        <text>Hydrolysis of proteins in presence of ATP.</text>
        <dbReference type="EC" id="3.4.21.53"/>
    </reaction>
</comment>
<dbReference type="FunFam" id="3.40.50.300:FF:000021">
    <property type="entry name" value="Lon protease homolog"/>
    <property type="match status" value="1"/>
</dbReference>
<dbReference type="InterPro" id="IPR020568">
    <property type="entry name" value="Ribosomal_Su5_D2-typ_SF"/>
</dbReference>
<sequence>MSGTQILPPEAIQLPLLPLRDVVVFPHMVIPLFVGRPKSIKALETAMEGGKHIMLVAQKAAAKDEPTSKDLYEIGCVANILQMLKLPDGTVKVLVEGIQRARTLSVDEEETQFTSEVMPLEPDDGNSPESEALRRAIVAQFDQYVKLNKKIPPEILTSLSGIDEAGRLADTIAAHLPLKLEQKQKILEMFPVIERLEHLLAQLESEIDILQVEKRIRGRVKRQMEKSQREYYLNEQVKAIQKELGEGEEGADLEELEKRIKAAHLPKEAKKKADAELKKLKLMSPMSAEATVVRNYIDTLVGLPWRKKSKVNNDLSNAEKVLDEDHFGLEKVKERILEYLAVQQRVDKVKAPILCLVGPPGVGKTSLGQSIARATNRKFVRMALGGVRDEAEIRGHRRTYIGSMPGKILQSLSKVAVRNPLFLLDEVDKMGMDFRGDPSSALLEVLDPEQNHTFSDHYVEVDFDLSDVMFVATSNSLNIPAPLLDRMEVIRLSGYTEDEKVNIAQRYLLPKQKKNNGLKEGEIDLTEAAIRDIIRYYTREAGVRSLEREISKICRKVVKMLLLKKVDGSSIKVDAGNLDNFLGVRKFDFGLAMKENQIGQVTGLAWTEVGGDLLTIEAALMPGKGNIIRTGSLGDVMKESVEAARSVVRSRARRLGVSDEQFEKKDIHIHVPEGATPKDGPSAGIAMTTALVSVLTGIPVRADVAMTGEITLRGEVLPIGGLKEKLLAAHRGGIKLVLIPEENVKDLAEIPDTVKNALEIMPVRWIDKVLELALEHAPTPLPEEEAKAAPVTPNADASGKQDVIKH</sequence>
<dbReference type="Gene3D" id="3.40.50.300">
    <property type="entry name" value="P-loop containing nucleotide triphosphate hydrolases"/>
    <property type="match status" value="1"/>
</dbReference>
<dbReference type="InterPro" id="IPR004815">
    <property type="entry name" value="Lon_bac/euk-typ"/>
</dbReference>
<dbReference type="HAMAP" id="MF_01973">
    <property type="entry name" value="lon_bact"/>
    <property type="match status" value="1"/>
</dbReference>
<dbReference type="GO" id="GO:0034605">
    <property type="term" value="P:cellular response to heat"/>
    <property type="evidence" value="ECO:0007669"/>
    <property type="project" value="UniProtKB-UniRule"/>
</dbReference>
<dbReference type="Gene3D" id="3.30.230.10">
    <property type="match status" value="1"/>
</dbReference>
<dbReference type="Pfam" id="PF05362">
    <property type="entry name" value="Lon_C"/>
    <property type="match status" value="1"/>
</dbReference>
<dbReference type="Gene3D" id="2.30.130.40">
    <property type="entry name" value="LON domain-like"/>
    <property type="match status" value="1"/>
</dbReference>
<comment type="induction">
    <text evidence="10">By heat shock.</text>
</comment>
<dbReference type="PROSITE" id="PS01046">
    <property type="entry name" value="LON_SER"/>
    <property type="match status" value="1"/>
</dbReference>
<dbReference type="InterPro" id="IPR027417">
    <property type="entry name" value="P-loop_NTPase"/>
</dbReference>
<dbReference type="FunFam" id="3.30.230.10:FF:000010">
    <property type="entry name" value="Lon protease"/>
    <property type="match status" value="1"/>
</dbReference>
<feature type="domain" description="Lon N-terminal" evidence="18">
    <location>
        <begin position="14"/>
        <end position="207"/>
    </location>
</feature>
<comment type="similarity">
    <text evidence="10 11 14 15">Belongs to the peptidase S16 family.</text>
</comment>
<evidence type="ECO:0000259" key="17">
    <source>
        <dbReference type="PROSITE" id="PS51786"/>
    </source>
</evidence>
<dbReference type="AlphaFoldDB" id="A0A5E4S8A8"/>
<evidence type="ECO:0000256" key="5">
    <source>
        <dbReference type="ARBA" id="ARBA00022801"/>
    </source>
</evidence>
<dbReference type="PROSITE" id="PS51786">
    <property type="entry name" value="LON_PROTEOLYTIC"/>
    <property type="match status" value="1"/>
</dbReference>
<feature type="binding site" evidence="10 13">
    <location>
        <begin position="358"/>
        <end position="365"/>
    </location>
    <ligand>
        <name>ATP</name>
        <dbReference type="ChEBI" id="CHEBI:30616"/>
    </ligand>
</feature>
<evidence type="ECO:0000259" key="18">
    <source>
        <dbReference type="PROSITE" id="PS51787"/>
    </source>
</evidence>
<dbReference type="SUPFAM" id="SSF54211">
    <property type="entry name" value="Ribosomal protein S5 domain 2-like"/>
    <property type="match status" value="1"/>
</dbReference>
<dbReference type="PROSITE" id="PS51787">
    <property type="entry name" value="LON_N"/>
    <property type="match status" value="1"/>
</dbReference>
<evidence type="ECO:0000256" key="11">
    <source>
        <dbReference type="PIRNR" id="PIRNR001174"/>
    </source>
</evidence>
<accession>A0A5E4S8A8</accession>
<dbReference type="Gene3D" id="1.10.8.60">
    <property type="match status" value="1"/>
</dbReference>
<name>A0A5E4S8A8_9BURK</name>
<feature type="region of interest" description="Disordered" evidence="16">
    <location>
        <begin position="781"/>
        <end position="806"/>
    </location>
</feature>
<evidence type="ECO:0000313" key="20">
    <source>
        <dbReference type="Proteomes" id="UP000366819"/>
    </source>
</evidence>
<keyword evidence="20" id="KW-1185">Reference proteome</keyword>
<dbReference type="InterPro" id="IPR003111">
    <property type="entry name" value="Lon_prtase_N"/>
</dbReference>
<evidence type="ECO:0000256" key="4">
    <source>
        <dbReference type="ARBA" id="ARBA00022741"/>
    </source>
</evidence>
<dbReference type="InterPro" id="IPR008268">
    <property type="entry name" value="Peptidase_S16_AS"/>
</dbReference>
<evidence type="ECO:0000256" key="9">
    <source>
        <dbReference type="ARBA" id="ARBA00050665"/>
    </source>
</evidence>
<gene>
    <name evidence="10" type="primary">lon</name>
    <name evidence="19" type="ORF">PAQ31011_00593</name>
</gene>
<comment type="subcellular location">
    <subcellularLocation>
        <location evidence="1 10 11">Cytoplasm</location>
    </subcellularLocation>
</comment>
<evidence type="ECO:0000256" key="6">
    <source>
        <dbReference type="ARBA" id="ARBA00022825"/>
    </source>
</evidence>
<dbReference type="GO" id="GO:0043565">
    <property type="term" value="F:sequence-specific DNA binding"/>
    <property type="evidence" value="ECO:0007669"/>
    <property type="project" value="UniProtKB-UniRule"/>
</dbReference>
<dbReference type="SMART" id="SM00382">
    <property type="entry name" value="AAA"/>
    <property type="match status" value="1"/>
</dbReference>
<dbReference type="SMART" id="SM00464">
    <property type="entry name" value="LON"/>
    <property type="match status" value="1"/>
</dbReference>
<dbReference type="InterPro" id="IPR003959">
    <property type="entry name" value="ATPase_AAA_core"/>
</dbReference>
<dbReference type="SUPFAM" id="SSF88697">
    <property type="entry name" value="PUA domain-like"/>
    <property type="match status" value="1"/>
</dbReference>
<dbReference type="GO" id="GO:0006515">
    <property type="term" value="P:protein quality control for misfolded or incompletely synthesized proteins"/>
    <property type="evidence" value="ECO:0007669"/>
    <property type="project" value="UniProtKB-UniRule"/>
</dbReference>
<dbReference type="InterPro" id="IPR015947">
    <property type="entry name" value="PUA-like_sf"/>
</dbReference>
<keyword evidence="4 10" id="KW-0547">Nucleotide-binding</keyword>
<dbReference type="FunFam" id="1.20.5.5270:FF:000002">
    <property type="entry name" value="Lon protease homolog"/>
    <property type="match status" value="1"/>
</dbReference>
<dbReference type="InterPro" id="IPR014721">
    <property type="entry name" value="Ribsml_uS5_D2-typ_fold_subgr"/>
</dbReference>
<comment type="function">
    <text evidence="10">ATP-dependent serine protease that mediates the selective degradation of mutant and abnormal proteins as well as certain short-lived regulatory proteins. Required for cellular homeostasis and for survival from DNA damage and developmental changes induced by stress. Degrades polypeptides processively to yield small peptide fragments that are 5 to 10 amino acids long. Binds to DNA in a double-stranded, site-specific manner.</text>
</comment>
<dbReference type="GO" id="GO:0016887">
    <property type="term" value="F:ATP hydrolysis activity"/>
    <property type="evidence" value="ECO:0007669"/>
    <property type="project" value="UniProtKB-UniRule"/>
</dbReference>
<evidence type="ECO:0000256" key="15">
    <source>
        <dbReference type="RuleBase" id="RU000591"/>
    </source>
</evidence>
<keyword evidence="5 10" id="KW-0378">Hydrolase</keyword>
<protein>
    <recommendedName>
        <fullName evidence="10 11">Lon protease</fullName>
        <ecNumber evidence="10 11">3.4.21.53</ecNumber>
    </recommendedName>
    <alternativeName>
        <fullName evidence="10">ATP-dependent protease La</fullName>
    </alternativeName>
</protein>
<evidence type="ECO:0000256" key="10">
    <source>
        <dbReference type="HAMAP-Rule" id="MF_01973"/>
    </source>
</evidence>
<keyword evidence="3 10" id="KW-0645">Protease</keyword>
<dbReference type="EMBL" id="CABPSN010000001">
    <property type="protein sequence ID" value="VVD70804.1"/>
    <property type="molecule type" value="Genomic_DNA"/>
</dbReference>
<comment type="subunit">
    <text evidence="10 11">Homohexamer. Organized in a ring with a central cavity.</text>
</comment>
<evidence type="ECO:0000256" key="7">
    <source>
        <dbReference type="ARBA" id="ARBA00022840"/>
    </source>
</evidence>
<dbReference type="Pfam" id="PF22667">
    <property type="entry name" value="Lon_lid"/>
    <property type="match status" value="1"/>
</dbReference>
<feature type="active site" evidence="10 12">
    <location>
        <position position="682"/>
    </location>
</feature>
<evidence type="ECO:0000256" key="1">
    <source>
        <dbReference type="ARBA" id="ARBA00004496"/>
    </source>
</evidence>
<feature type="domain" description="Lon proteolytic" evidence="17">
    <location>
        <begin position="595"/>
        <end position="776"/>
    </location>
</feature>
<evidence type="ECO:0000256" key="2">
    <source>
        <dbReference type="ARBA" id="ARBA00022490"/>
    </source>
</evidence>
<dbReference type="InterPro" id="IPR054594">
    <property type="entry name" value="Lon_lid"/>
</dbReference>
<dbReference type="InterPro" id="IPR046336">
    <property type="entry name" value="Lon_prtase_N_sf"/>
</dbReference>
<dbReference type="InterPro" id="IPR008269">
    <property type="entry name" value="Lon_proteolytic"/>
</dbReference>
<dbReference type="Pfam" id="PF00004">
    <property type="entry name" value="AAA"/>
    <property type="match status" value="1"/>
</dbReference>
<evidence type="ECO:0000313" key="19">
    <source>
        <dbReference type="EMBL" id="VVD70804.1"/>
    </source>
</evidence>
<dbReference type="NCBIfam" id="TIGR00763">
    <property type="entry name" value="lon"/>
    <property type="match status" value="1"/>
</dbReference>
<evidence type="ECO:0000256" key="14">
    <source>
        <dbReference type="PROSITE-ProRule" id="PRU01122"/>
    </source>
</evidence>
<dbReference type="GO" id="GO:0004252">
    <property type="term" value="F:serine-type endopeptidase activity"/>
    <property type="evidence" value="ECO:0007669"/>
    <property type="project" value="UniProtKB-UniRule"/>
</dbReference>
<evidence type="ECO:0000256" key="8">
    <source>
        <dbReference type="ARBA" id="ARBA00023016"/>
    </source>
</evidence>
<dbReference type="Gene3D" id="1.20.58.1480">
    <property type="match status" value="1"/>
</dbReference>
<dbReference type="OrthoDB" id="9803599at2"/>
<dbReference type="PANTHER" id="PTHR10046">
    <property type="entry name" value="ATP DEPENDENT LON PROTEASE FAMILY MEMBER"/>
    <property type="match status" value="1"/>
</dbReference>
<keyword evidence="8 10" id="KW-0346">Stress response</keyword>
<dbReference type="RefSeq" id="WP_150574400.1">
    <property type="nucleotide sequence ID" value="NZ_CABPSN010000001.1"/>
</dbReference>
<dbReference type="Pfam" id="PF02190">
    <property type="entry name" value="LON_substr_bdg"/>
    <property type="match status" value="1"/>
</dbReference>
<dbReference type="GO" id="GO:0004176">
    <property type="term" value="F:ATP-dependent peptidase activity"/>
    <property type="evidence" value="ECO:0007669"/>
    <property type="project" value="UniProtKB-UniRule"/>
</dbReference>
<evidence type="ECO:0000256" key="12">
    <source>
        <dbReference type="PIRSR" id="PIRSR001174-1"/>
    </source>
</evidence>
<dbReference type="FunFam" id="1.20.58.1480:FF:000001">
    <property type="entry name" value="Lon protease"/>
    <property type="match status" value="1"/>
</dbReference>
<dbReference type="PRINTS" id="PR00830">
    <property type="entry name" value="ENDOLAPTASE"/>
</dbReference>
<evidence type="ECO:0000256" key="13">
    <source>
        <dbReference type="PIRSR" id="PIRSR001174-2"/>
    </source>
</evidence>
<dbReference type="Proteomes" id="UP000366819">
    <property type="component" value="Unassembled WGS sequence"/>
</dbReference>
<dbReference type="NCBIfam" id="NF008053">
    <property type="entry name" value="PRK10787.1"/>
    <property type="match status" value="1"/>
</dbReference>
<dbReference type="GO" id="GO:0005737">
    <property type="term" value="C:cytoplasm"/>
    <property type="evidence" value="ECO:0007669"/>
    <property type="project" value="UniProtKB-SubCell"/>
</dbReference>
<evidence type="ECO:0000256" key="3">
    <source>
        <dbReference type="ARBA" id="ARBA00022670"/>
    </source>
</evidence>
<feature type="active site" evidence="10 12">
    <location>
        <position position="725"/>
    </location>
</feature>
<dbReference type="EC" id="3.4.21.53" evidence="10 11"/>
<dbReference type="GO" id="GO:0005524">
    <property type="term" value="F:ATP binding"/>
    <property type="evidence" value="ECO:0007669"/>
    <property type="project" value="UniProtKB-UniRule"/>
</dbReference>
<dbReference type="PIRSF" id="PIRSF001174">
    <property type="entry name" value="Lon_proteas"/>
    <property type="match status" value="1"/>
</dbReference>
<dbReference type="CDD" id="cd19500">
    <property type="entry name" value="RecA-like_Lon"/>
    <property type="match status" value="1"/>
</dbReference>
<organism evidence="19 20">
    <name type="scientific">Pandoraea aquatica</name>
    <dbReference type="NCBI Taxonomy" id="2508290"/>
    <lineage>
        <taxon>Bacteria</taxon>
        <taxon>Pseudomonadati</taxon>
        <taxon>Pseudomonadota</taxon>
        <taxon>Betaproteobacteria</taxon>
        <taxon>Burkholderiales</taxon>
        <taxon>Burkholderiaceae</taxon>
        <taxon>Pandoraea</taxon>
    </lineage>
</organism>
<proteinExistence type="evidence at transcript level"/>
<dbReference type="InterPro" id="IPR027065">
    <property type="entry name" value="Lon_Prtase"/>
</dbReference>
<keyword evidence="7 10" id="KW-0067">ATP-binding</keyword>
<dbReference type="Gene3D" id="1.20.5.5270">
    <property type="match status" value="1"/>
</dbReference>
<evidence type="ECO:0000256" key="16">
    <source>
        <dbReference type="SAM" id="MobiDB-lite"/>
    </source>
</evidence>
<keyword evidence="2 10" id="KW-0963">Cytoplasm</keyword>
<dbReference type="InterPro" id="IPR027543">
    <property type="entry name" value="Lon_bac"/>
</dbReference>